<accession>A0A5B2VD29</accession>
<evidence type="ECO:0000256" key="1">
    <source>
        <dbReference type="SAM" id="MobiDB-lite"/>
    </source>
</evidence>
<sequence length="112" mass="12758">MIFERYGGWVLLHLLSEWVIRIGLAVRIPARRSPEATRTWLLLALLLPWPALILDALIGRPTYPGWRRERYAGLSAWTTLQARHVATTAVLSRPPRASQPSGWAPTLPRKTR</sequence>
<evidence type="ECO:0000313" key="3">
    <source>
        <dbReference type="Proteomes" id="UP000323142"/>
    </source>
</evidence>
<feature type="region of interest" description="Disordered" evidence="1">
    <location>
        <begin position="91"/>
        <end position="112"/>
    </location>
</feature>
<evidence type="ECO:0000313" key="2">
    <source>
        <dbReference type="EMBL" id="KAA2236586.1"/>
    </source>
</evidence>
<reference evidence="2 3" key="1">
    <citation type="submission" date="2019-09" db="EMBL/GenBank/DDBJ databases">
        <title>Salinarimonas rosea gen. nov., sp. nov., a new member of the a-2 subgroup of the Proteobacteria.</title>
        <authorList>
            <person name="Liu J."/>
        </authorList>
    </citation>
    <scope>NUCLEOTIDE SEQUENCE [LARGE SCALE GENOMIC DNA]</scope>
    <source>
        <strain evidence="2 3">BN140002</strain>
    </source>
</reference>
<dbReference type="OrthoDB" id="9762009at2"/>
<dbReference type="RefSeq" id="WP_149818551.1">
    <property type="nucleotide sequence ID" value="NZ_VUOA01000025.1"/>
</dbReference>
<protein>
    <submittedName>
        <fullName evidence="2">Uncharacterized protein</fullName>
    </submittedName>
</protein>
<dbReference type="Proteomes" id="UP000323142">
    <property type="component" value="Unassembled WGS sequence"/>
</dbReference>
<proteinExistence type="predicted"/>
<gene>
    <name evidence="2" type="ORF">F0L46_14025</name>
</gene>
<comment type="caution">
    <text evidence="2">The sequence shown here is derived from an EMBL/GenBank/DDBJ whole genome shotgun (WGS) entry which is preliminary data.</text>
</comment>
<organism evidence="2 3">
    <name type="scientific">Salinarimonas soli</name>
    <dbReference type="NCBI Taxonomy" id="1638099"/>
    <lineage>
        <taxon>Bacteria</taxon>
        <taxon>Pseudomonadati</taxon>
        <taxon>Pseudomonadota</taxon>
        <taxon>Alphaproteobacteria</taxon>
        <taxon>Hyphomicrobiales</taxon>
        <taxon>Salinarimonadaceae</taxon>
        <taxon>Salinarimonas</taxon>
    </lineage>
</organism>
<dbReference type="EMBL" id="VUOA01000025">
    <property type="protein sequence ID" value="KAA2236586.1"/>
    <property type="molecule type" value="Genomic_DNA"/>
</dbReference>
<keyword evidence="3" id="KW-1185">Reference proteome</keyword>
<dbReference type="AlphaFoldDB" id="A0A5B2VD29"/>
<reference evidence="2 3" key="2">
    <citation type="submission" date="2019-09" db="EMBL/GenBank/DDBJ databases">
        <authorList>
            <person name="Jin C."/>
        </authorList>
    </citation>
    <scope>NUCLEOTIDE SEQUENCE [LARGE SCALE GENOMIC DNA]</scope>
    <source>
        <strain evidence="2 3">BN140002</strain>
    </source>
</reference>
<name>A0A5B2VD29_9HYPH</name>